<gene>
    <name evidence="3" type="primary">ATP8</name>
</gene>
<protein>
    <submittedName>
        <fullName evidence="3">ATP synthase F0 subunit 8</fullName>
    </submittedName>
</protein>
<dbReference type="RefSeq" id="YP_009192121.1">
    <property type="nucleotide sequence ID" value="NC_028708.1"/>
</dbReference>
<keyword evidence="2" id="KW-0472">Membrane</keyword>
<proteinExistence type="predicted"/>
<feature type="compositionally biased region" description="Low complexity" evidence="1">
    <location>
        <begin position="91"/>
        <end position="104"/>
    </location>
</feature>
<geneLocation type="mitochondrion" evidence="3"/>
<keyword evidence="2" id="KW-1133">Transmembrane helix</keyword>
<sequence>MAQLAPLPLYELFAFSWFCLVLISVILYYSVTQKFLTEVIHLLKSLNVSVGKSTLALRSLKKRTRQASKKPIKFLLHDKAICDPTKSLKGPETLTTPPTQQEPATLPPDQPTPPQKKAATKASATPKKPKKKSDRS</sequence>
<feature type="region of interest" description="Disordered" evidence="1">
    <location>
        <begin position="83"/>
        <end position="136"/>
    </location>
</feature>
<feature type="compositionally biased region" description="Low complexity" evidence="1">
    <location>
        <begin position="115"/>
        <end position="126"/>
    </location>
</feature>
<feature type="transmembrane region" description="Helical" evidence="2">
    <location>
        <begin position="12"/>
        <end position="31"/>
    </location>
</feature>
<evidence type="ECO:0000313" key="3">
    <source>
        <dbReference type="EMBL" id="ALK03365.1"/>
    </source>
</evidence>
<evidence type="ECO:0000256" key="1">
    <source>
        <dbReference type="SAM" id="MobiDB-lite"/>
    </source>
</evidence>
<dbReference type="CTD" id="4509"/>
<keyword evidence="2" id="KW-0812">Transmembrane</keyword>
<feature type="compositionally biased region" description="Pro residues" evidence="1">
    <location>
        <begin position="105"/>
        <end position="114"/>
    </location>
</feature>
<accession>A0A0S1F5L4</accession>
<reference evidence="3" key="1">
    <citation type="journal article" date="2016" name="Zool. Scr.">
        <title>Mitogenomics of Vetigastropoda: insights into the evolution of pallial symmetry.</title>
        <authorList>
            <person name="Uribe J.E."/>
            <person name="Kano Y."/>
            <person name="Templado J."/>
            <person name="Zardoya R."/>
        </authorList>
    </citation>
    <scope>NUCLEOTIDE SEQUENCE</scope>
</reference>
<evidence type="ECO:0000256" key="2">
    <source>
        <dbReference type="SAM" id="Phobius"/>
    </source>
</evidence>
<feature type="compositionally biased region" description="Basic residues" evidence="1">
    <location>
        <begin position="127"/>
        <end position="136"/>
    </location>
</feature>
<dbReference type="AlphaFoldDB" id="A0A0S1F5L4"/>
<organism evidence="3">
    <name type="scientific">Granata lyrata</name>
    <name type="common">Elegant stomatella</name>
    <name type="synonym">Stomatella lyrata</name>
    <dbReference type="NCBI Taxonomy" id="479586"/>
    <lineage>
        <taxon>Eukaryota</taxon>
        <taxon>Metazoa</taxon>
        <taxon>Spiralia</taxon>
        <taxon>Lophotrochozoa</taxon>
        <taxon>Mollusca</taxon>
        <taxon>Gastropoda</taxon>
        <taxon>Vetigastropoda</taxon>
        <taxon>Seguenziida</taxon>
        <taxon>Seguenzioidea</taxon>
        <taxon>Chilodontidae</taxon>
        <taxon>Granata</taxon>
    </lineage>
</organism>
<dbReference type="EMBL" id="KR297249">
    <property type="protein sequence ID" value="ALK03365.1"/>
    <property type="molecule type" value="Genomic_DNA"/>
</dbReference>
<name>A0A0S1F5L4_GRALY</name>
<dbReference type="GeneID" id="26521037"/>
<keyword evidence="3" id="KW-0496">Mitochondrion</keyword>